<dbReference type="NCBIfam" id="NF005846">
    <property type="entry name" value="PRK07764.1-6"/>
    <property type="match status" value="1"/>
</dbReference>
<dbReference type="EC" id="2.7.7.7" evidence="2"/>
<comment type="similarity">
    <text evidence="1">Belongs to the DnaX/STICHEL family.</text>
</comment>
<keyword evidence="8" id="KW-0862">Zinc</keyword>
<dbReference type="InterPro" id="IPR022754">
    <property type="entry name" value="DNA_pol_III_gamma-3"/>
</dbReference>
<feature type="domain" description="AAA+ ATPase" evidence="13">
    <location>
        <begin position="36"/>
        <end position="184"/>
    </location>
</feature>
<dbReference type="EMBL" id="CP121208">
    <property type="protein sequence ID" value="WFM83592.1"/>
    <property type="molecule type" value="Genomic_DNA"/>
</dbReference>
<evidence type="ECO:0000256" key="6">
    <source>
        <dbReference type="ARBA" id="ARBA00022723"/>
    </source>
</evidence>
<dbReference type="Gene3D" id="1.20.272.10">
    <property type="match status" value="1"/>
</dbReference>
<evidence type="ECO:0000256" key="12">
    <source>
        <dbReference type="SAM" id="MobiDB-lite"/>
    </source>
</evidence>
<evidence type="ECO:0000256" key="9">
    <source>
        <dbReference type="ARBA" id="ARBA00022840"/>
    </source>
</evidence>
<evidence type="ECO:0000256" key="7">
    <source>
        <dbReference type="ARBA" id="ARBA00022741"/>
    </source>
</evidence>
<dbReference type="InterPro" id="IPR003593">
    <property type="entry name" value="AAA+_ATPase"/>
</dbReference>
<feature type="compositionally biased region" description="Polar residues" evidence="12">
    <location>
        <begin position="804"/>
        <end position="813"/>
    </location>
</feature>
<dbReference type="GO" id="GO:0003887">
    <property type="term" value="F:DNA-directed DNA polymerase activity"/>
    <property type="evidence" value="ECO:0007669"/>
    <property type="project" value="UniProtKB-EC"/>
</dbReference>
<feature type="compositionally biased region" description="Basic and acidic residues" evidence="12">
    <location>
        <begin position="671"/>
        <end position="700"/>
    </location>
</feature>
<dbReference type="InterPro" id="IPR012763">
    <property type="entry name" value="DNA_pol_III_sug/sutau_N"/>
</dbReference>
<gene>
    <name evidence="14" type="ORF">P7079_01010</name>
</gene>
<keyword evidence="3 14" id="KW-0808">Transferase</keyword>
<protein>
    <recommendedName>
        <fullName evidence="2">DNA-directed DNA polymerase</fullName>
        <ecNumber evidence="2">2.7.7.7</ecNumber>
    </recommendedName>
</protein>
<dbReference type="Pfam" id="PF12169">
    <property type="entry name" value="DNA_pol3_gamma3"/>
    <property type="match status" value="1"/>
</dbReference>
<dbReference type="NCBIfam" id="TIGR02397">
    <property type="entry name" value="dnaX_nterm"/>
    <property type="match status" value="1"/>
</dbReference>
<keyword evidence="5" id="KW-0235">DNA replication</keyword>
<evidence type="ECO:0000256" key="2">
    <source>
        <dbReference type="ARBA" id="ARBA00012417"/>
    </source>
</evidence>
<dbReference type="PANTHER" id="PTHR11669:SF0">
    <property type="entry name" value="PROTEIN STICHEL-LIKE 2"/>
    <property type="match status" value="1"/>
</dbReference>
<comment type="catalytic activity">
    <reaction evidence="11">
        <text>DNA(n) + a 2'-deoxyribonucleoside 5'-triphosphate = DNA(n+1) + diphosphate</text>
        <dbReference type="Rhea" id="RHEA:22508"/>
        <dbReference type="Rhea" id="RHEA-COMP:17339"/>
        <dbReference type="Rhea" id="RHEA-COMP:17340"/>
        <dbReference type="ChEBI" id="CHEBI:33019"/>
        <dbReference type="ChEBI" id="CHEBI:61560"/>
        <dbReference type="ChEBI" id="CHEBI:173112"/>
        <dbReference type="EC" id="2.7.7.7"/>
    </reaction>
</comment>
<name>A0ABY8FZ49_9ACTO</name>
<keyword evidence="4 14" id="KW-0548">Nucleotidyltransferase</keyword>
<dbReference type="SUPFAM" id="SSF48019">
    <property type="entry name" value="post-AAA+ oligomerization domain-like"/>
    <property type="match status" value="1"/>
</dbReference>
<dbReference type="SUPFAM" id="SSF52540">
    <property type="entry name" value="P-loop containing nucleoside triphosphate hydrolases"/>
    <property type="match status" value="1"/>
</dbReference>
<keyword evidence="15" id="KW-1185">Reference proteome</keyword>
<sequence>MSIALYRRYRPENFQEVIGQSHVTTPLMAALASGRTTHAYLFSGPRGCGKTTSARILARCLNCVEYPTDTPCGKCDSCRELARNGSGSLDVVELDAASHGGVDDARELREQAGFAPVRDRFKIFIIDEAHMVSNQGFNALLKVVEEPPEHVKFIFATTEPEKVIGTIRSRTHHYPFRLVPPTELEDYLAQVCANEGIEAPRSVLSLAVRAGTGSVRDTMSVLDQLIGGSENGVLNYERAVALLGYTSAALLDEAVAAIAERDGAHLFSVVDSVVKSGHDPRRFVEDLLQRLRDLMIIALTGEAARDVFVAVPEDQYSRMVRQAMNLGASRASHCADLVNEALSQMVGATAPRLQLELLCARLIVNEGTNLRSSSPDAGGAGNSQVSANVGTTGRGPAVPPPAQLAKLKRSPQEAARTAAHPGQPTHSRGMNAPQNQRMPQTPASSAQVAPQDRPMPQMPGAETVERPHHVPVSPRQEQPSAEKPQEQAVHSAPREAASQKKPAVDPSRALNAVRGRWEDVLSTVKNTSKVAGSQLAASFGPIAFEDGALVIGFSQPGLAQAFGRHTGEVSAAIGKVFGKSLPVEARVGEQPSGGQRDSTRPPVPNSRENTDTDRPKVEAAQAAAPDRANNNAHERVSHGKATAEHTAHELPLATSAAEQGRAFPQPGPLGEPKDGLEETAHPEDDPVYHQDPSREPEARALADPAGVLGPLLSGEVEFAGEDHTRASAPMGKSSALPQTPAPTLDVPVRQDPIHEEGPVPGYEYIPPEFEPVPEEEFEPYNPAAMTHETPFYAQNMPAPPPQVFPTSQHQSTAAPVRTPAVPHEPSATDNFVADTARMLGRAPEHQSSHMKAATIDVAKLAAAHQKKAEEQDDWDEVTDDDPEISVAENAGVNILVEKLDAQIVEEIPLEEAH</sequence>
<dbReference type="Pfam" id="PF22608">
    <property type="entry name" value="DNAX_ATPase_lid"/>
    <property type="match status" value="1"/>
</dbReference>
<feature type="region of interest" description="Disordered" evidence="12">
    <location>
        <begin position="791"/>
        <end position="827"/>
    </location>
</feature>
<dbReference type="Gene3D" id="1.10.8.60">
    <property type="match status" value="1"/>
</dbReference>
<dbReference type="InterPro" id="IPR050238">
    <property type="entry name" value="DNA_Rep/Repair_Clamp_Loader"/>
</dbReference>
<keyword evidence="9" id="KW-0067">ATP-binding</keyword>
<evidence type="ECO:0000259" key="13">
    <source>
        <dbReference type="SMART" id="SM00382"/>
    </source>
</evidence>
<feature type="compositionally biased region" description="Low complexity" evidence="12">
    <location>
        <begin position="619"/>
        <end position="631"/>
    </location>
</feature>
<evidence type="ECO:0000256" key="8">
    <source>
        <dbReference type="ARBA" id="ARBA00022833"/>
    </source>
</evidence>
<dbReference type="RefSeq" id="WP_278012987.1">
    <property type="nucleotide sequence ID" value="NZ_CP121208.1"/>
</dbReference>
<dbReference type="Proteomes" id="UP001215216">
    <property type="component" value="Chromosome"/>
</dbReference>
<organism evidence="14 15">
    <name type="scientific">Arcanobacterium canis</name>
    <dbReference type="NCBI Taxonomy" id="999183"/>
    <lineage>
        <taxon>Bacteria</taxon>
        <taxon>Bacillati</taxon>
        <taxon>Actinomycetota</taxon>
        <taxon>Actinomycetes</taxon>
        <taxon>Actinomycetales</taxon>
        <taxon>Actinomycetaceae</taxon>
        <taxon>Arcanobacterium</taxon>
    </lineage>
</organism>
<dbReference type="CDD" id="cd00009">
    <property type="entry name" value="AAA"/>
    <property type="match status" value="1"/>
</dbReference>
<reference evidence="14 15" key="1">
    <citation type="submission" date="2023-03" db="EMBL/GenBank/DDBJ databases">
        <title>Complete genome of Arcanobacterium canis strain DSM 25104 isolated in 2010 from a canine otitis externa in Germany.</title>
        <authorList>
            <person name="Borowiak M."/>
            <person name="Kreitlow A."/>
            <person name="Malorny B."/>
            <person name="Laemmler C."/>
            <person name="Prenger-Berninghoff E."/>
            <person name="Ploetz M."/>
            <person name="Abdulmawjood A."/>
        </authorList>
    </citation>
    <scope>NUCLEOTIDE SEQUENCE [LARGE SCALE GENOMIC DNA]</scope>
    <source>
        <strain evidence="14 15">DSM 25104</strain>
    </source>
</reference>
<evidence type="ECO:0000256" key="1">
    <source>
        <dbReference type="ARBA" id="ARBA00006360"/>
    </source>
</evidence>
<keyword evidence="7" id="KW-0547">Nucleotide-binding</keyword>
<feature type="compositionally biased region" description="Basic and acidic residues" evidence="12">
    <location>
        <begin position="632"/>
        <end position="646"/>
    </location>
</feature>
<dbReference type="PANTHER" id="PTHR11669">
    <property type="entry name" value="REPLICATION FACTOR C / DNA POLYMERASE III GAMMA-TAU SUBUNIT"/>
    <property type="match status" value="1"/>
</dbReference>
<dbReference type="Pfam" id="PF13177">
    <property type="entry name" value="DNA_pol3_delta2"/>
    <property type="match status" value="1"/>
</dbReference>
<evidence type="ECO:0000256" key="5">
    <source>
        <dbReference type="ARBA" id="ARBA00022705"/>
    </source>
</evidence>
<keyword evidence="6" id="KW-0479">Metal-binding</keyword>
<feature type="compositionally biased region" description="Basic and acidic residues" evidence="12">
    <location>
        <begin position="608"/>
        <end position="617"/>
    </location>
</feature>
<dbReference type="Gene3D" id="3.40.50.300">
    <property type="entry name" value="P-loop containing nucleotide triphosphate hydrolases"/>
    <property type="match status" value="1"/>
</dbReference>
<dbReference type="InterPro" id="IPR045085">
    <property type="entry name" value="HLD_clamp_pol_III_gamma_tau"/>
</dbReference>
<dbReference type="SMART" id="SM00382">
    <property type="entry name" value="AAA"/>
    <property type="match status" value="1"/>
</dbReference>
<feature type="region of interest" description="Disordered" evidence="12">
    <location>
        <begin position="658"/>
        <end position="775"/>
    </location>
</feature>
<keyword evidence="10" id="KW-0239">DNA-directed DNA polymerase</keyword>
<evidence type="ECO:0000313" key="14">
    <source>
        <dbReference type="EMBL" id="WFM83592.1"/>
    </source>
</evidence>
<feature type="compositionally biased region" description="Polar residues" evidence="12">
    <location>
        <begin position="382"/>
        <end position="391"/>
    </location>
</feature>
<accession>A0ABY8FZ49</accession>
<evidence type="ECO:0000313" key="15">
    <source>
        <dbReference type="Proteomes" id="UP001215216"/>
    </source>
</evidence>
<dbReference type="InterPro" id="IPR008921">
    <property type="entry name" value="DNA_pol3_clamp-load_cplx_C"/>
</dbReference>
<proteinExistence type="inferred from homology"/>
<feature type="region of interest" description="Disordered" evidence="12">
    <location>
        <begin position="370"/>
        <end position="510"/>
    </location>
</feature>
<feature type="region of interest" description="Disordered" evidence="12">
    <location>
        <begin position="585"/>
        <end position="646"/>
    </location>
</feature>
<evidence type="ECO:0000256" key="3">
    <source>
        <dbReference type="ARBA" id="ARBA00022679"/>
    </source>
</evidence>
<evidence type="ECO:0000256" key="4">
    <source>
        <dbReference type="ARBA" id="ARBA00022695"/>
    </source>
</evidence>
<evidence type="ECO:0000256" key="11">
    <source>
        <dbReference type="ARBA" id="ARBA00049244"/>
    </source>
</evidence>
<dbReference type="CDD" id="cd18137">
    <property type="entry name" value="HLD_clamp_pol_III_gamma_tau"/>
    <property type="match status" value="1"/>
</dbReference>
<dbReference type="InterPro" id="IPR027417">
    <property type="entry name" value="P-loop_NTPase"/>
</dbReference>
<evidence type="ECO:0000256" key="10">
    <source>
        <dbReference type="ARBA" id="ARBA00022932"/>
    </source>
</evidence>
<feature type="compositionally biased region" description="Polar residues" evidence="12">
    <location>
        <begin position="424"/>
        <end position="448"/>
    </location>
</feature>